<dbReference type="Proteomes" id="UP000034301">
    <property type="component" value="Unassembled WGS sequence"/>
</dbReference>
<organism evidence="1 2">
    <name type="scientific">Candidatus Nomurabacteria bacterium GW2011_GWF2_40_12</name>
    <dbReference type="NCBI Taxonomy" id="1618776"/>
    <lineage>
        <taxon>Bacteria</taxon>
        <taxon>Candidatus Nomuraibacteriota</taxon>
    </lineage>
</organism>
<sequence>MVIENNFSKAKETPISETQGINEAELLSEKRYKKIGETFAMIITQISSLSVPEKTIEEWKILSSSTRIIDNKLDGINNPIERLKFSQKIISFLRGNADDFSEEKDLERSIMGIKNIIAGLEENQRDSFIDSLSNILKITEKIKTEENPKKIAELTRVEGQIAARFYLFFLPREFKLSENYKKLLHAFTRLGRAANSFDSFVDLPEDYKNKEVQIPPTILNRTLFLGSVLSDGLSMMKDIGLSKDLIKRFLLAIKHVTLDAPKKLK</sequence>
<accession>A0A0G0R0P4</accession>
<protein>
    <submittedName>
        <fullName evidence="1">Uncharacterized protein</fullName>
    </submittedName>
</protein>
<evidence type="ECO:0000313" key="1">
    <source>
        <dbReference type="EMBL" id="KKR43301.1"/>
    </source>
</evidence>
<evidence type="ECO:0000313" key="2">
    <source>
        <dbReference type="Proteomes" id="UP000034301"/>
    </source>
</evidence>
<gene>
    <name evidence="1" type="ORF">UT78_C0005G0025</name>
</gene>
<dbReference type="EMBL" id="LBYC01000005">
    <property type="protein sequence ID" value="KKR43301.1"/>
    <property type="molecule type" value="Genomic_DNA"/>
</dbReference>
<reference evidence="1 2" key="1">
    <citation type="journal article" date="2015" name="Nature">
        <title>rRNA introns, odd ribosomes, and small enigmatic genomes across a large radiation of phyla.</title>
        <authorList>
            <person name="Brown C.T."/>
            <person name="Hug L.A."/>
            <person name="Thomas B.C."/>
            <person name="Sharon I."/>
            <person name="Castelle C.J."/>
            <person name="Singh A."/>
            <person name="Wilkins M.J."/>
            <person name="Williams K.H."/>
            <person name="Banfield J.F."/>
        </authorList>
    </citation>
    <scope>NUCLEOTIDE SEQUENCE [LARGE SCALE GENOMIC DNA]</scope>
</reference>
<dbReference type="AlphaFoldDB" id="A0A0G0R0P4"/>
<proteinExistence type="predicted"/>
<name>A0A0G0R0P4_9BACT</name>
<comment type="caution">
    <text evidence="1">The sequence shown here is derived from an EMBL/GenBank/DDBJ whole genome shotgun (WGS) entry which is preliminary data.</text>
</comment>